<reference evidence="11 12" key="1">
    <citation type="journal article" date="2008" name="Nature">
        <title>The genome of the model beetle and pest Tribolium castaneum.</title>
        <authorList>
            <consortium name="Tribolium Genome Sequencing Consortium"/>
            <person name="Richards S."/>
            <person name="Gibbs R.A."/>
            <person name="Weinstock G.M."/>
            <person name="Brown S.J."/>
            <person name="Denell R."/>
            <person name="Beeman R.W."/>
            <person name="Gibbs R."/>
            <person name="Beeman R.W."/>
            <person name="Brown S.J."/>
            <person name="Bucher G."/>
            <person name="Friedrich M."/>
            <person name="Grimmelikhuijzen C.J."/>
            <person name="Klingler M."/>
            <person name="Lorenzen M."/>
            <person name="Richards S."/>
            <person name="Roth S."/>
            <person name="Schroder R."/>
            <person name="Tautz D."/>
            <person name="Zdobnov E.M."/>
            <person name="Muzny D."/>
            <person name="Gibbs R.A."/>
            <person name="Weinstock G.M."/>
            <person name="Attaway T."/>
            <person name="Bell S."/>
            <person name="Buhay C.J."/>
            <person name="Chandrabose M.N."/>
            <person name="Chavez D."/>
            <person name="Clerk-Blankenburg K.P."/>
            <person name="Cree A."/>
            <person name="Dao M."/>
            <person name="Davis C."/>
            <person name="Chacko J."/>
            <person name="Dinh H."/>
            <person name="Dugan-Rocha S."/>
            <person name="Fowler G."/>
            <person name="Garner T.T."/>
            <person name="Garnes J."/>
            <person name="Gnirke A."/>
            <person name="Hawes A."/>
            <person name="Hernandez J."/>
            <person name="Hines S."/>
            <person name="Holder M."/>
            <person name="Hume J."/>
            <person name="Jhangiani S.N."/>
            <person name="Joshi V."/>
            <person name="Khan Z.M."/>
            <person name="Jackson L."/>
            <person name="Kovar C."/>
            <person name="Kowis A."/>
            <person name="Lee S."/>
            <person name="Lewis L.R."/>
            <person name="Margolis J."/>
            <person name="Morgan M."/>
            <person name="Nazareth L.V."/>
            <person name="Nguyen N."/>
            <person name="Okwuonu G."/>
            <person name="Parker D."/>
            <person name="Richards S."/>
            <person name="Ruiz S.J."/>
            <person name="Santibanez J."/>
            <person name="Savard J."/>
            <person name="Scherer S.E."/>
            <person name="Schneider B."/>
            <person name="Sodergren E."/>
            <person name="Tautz D."/>
            <person name="Vattahil S."/>
            <person name="Villasana D."/>
            <person name="White C.S."/>
            <person name="Wright R."/>
            <person name="Park Y."/>
            <person name="Beeman R.W."/>
            <person name="Lord J."/>
            <person name="Oppert B."/>
            <person name="Lorenzen M."/>
            <person name="Brown S."/>
            <person name="Wang L."/>
            <person name="Savard J."/>
            <person name="Tautz D."/>
            <person name="Richards S."/>
            <person name="Weinstock G."/>
            <person name="Gibbs R.A."/>
            <person name="Liu Y."/>
            <person name="Worley K."/>
            <person name="Weinstock G."/>
            <person name="Elsik C.G."/>
            <person name="Reese J.T."/>
            <person name="Elhaik E."/>
            <person name="Landan G."/>
            <person name="Graur D."/>
            <person name="Arensburger P."/>
            <person name="Atkinson P."/>
            <person name="Beeman R.W."/>
            <person name="Beidler J."/>
            <person name="Brown S.J."/>
            <person name="Demuth J.P."/>
            <person name="Drury D.W."/>
            <person name="Du Y.Z."/>
            <person name="Fujiwara H."/>
            <person name="Lorenzen M."/>
            <person name="Maselli V."/>
            <person name="Osanai M."/>
            <person name="Park Y."/>
            <person name="Robertson H.M."/>
            <person name="Tu Z."/>
            <person name="Wang J.J."/>
            <person name="Wang S."/>
            <person name="Richards S."/>
            <person name="Song H."/>
            <person name="Zhang L."/>
            <person name="Sodergren E."/>
            <person name="Werner D."/>
            <person name="Stanke M."/>
            <person name="Morgenstern B."/>
            <person name="Solovyev V."/>
            <person name="Kosarev P."/>
            <person name="Brown G."/>
            <person name="Chen H.C."/>
            <person name="Ermolaeva O."/>
            <person name="Hlavina W."/>
            <person name="Kapustin Y."/>
            <person name="Kiryutin B."/>
            <person name="Kitts P."/>
            <person name="Maglott D."/>
            <person name="Pruitt K."/>
            <person name="Sapojnikov V."/>
            <person name="Souvorov A."/>
            <person name="Mackey A.J."/>
            <person name="Waterhouse R.M."/>
            <person name="Wyder S."/>
            <person name="Zdobnov E.M."/>
            <person name="Zdobnov E.M."/>
            <person name="Wyder S."/>
            <person name="Kriventseva E.V."/>
            <person name="Kadowaki T."/>
            <person name="Bork P."/>
            <person name="Aranda M."/>
            <person name="Bao R."/>
            <person name="Beermann A."/>
            <person name="Berns N."/>
            <person name="Bolognesi R."/>
            <person name="Bonneton F."/>
            <person name="Bopp D."/>
            <person name="Brown S.J."/>
            <person name="Bucher G."/>
            <person name="Butts T."/>
            <person name="Chaumot A."/>
            <person name="Denell R.E."/>
            <person name="Ferrier D.E."/>
            <person name="Friedrich M."/>
            <person name="Gordon C.M."/>
            <person name="Jindra M."/>
            <person name="Klingler M."/>
            <person name="Lan Q."/>
            <person name="Lattorff H.M."/>
            <person name="Laudet V."/>
            <person name="von Levetsow C."/>
            <person name="Liu Z."/>
            <person name="Lutz R."/>
            <person name="Lynch J.A."/>
            <person name="da Fonseca R.N."/>
            <person name="Posnien N."/>
            <person name="Reuter R."/>
            <person name="Roth S."/>
            <person name="Savard J."/>
            <person name="Schinko J.B."/>
            <person name="Schmitt C."/>
            <person name="Schoppmeier M."/>
            <person name="Schroder R."/>
            <person name="Shippy T.D."/>
            <person name="Simonnet F."/>
            <person name="Marques-Souza H."/>
            <person name="Tautz D."/>
            <person name="Tomoyasu Y."/>
            <person name="Trauner J."/>
            <person name="Van der Zee M."/>
            <person name="Vervoort M."/>
            <person name="Wittkopp N."/>
            <person name="Wimmer E.A."/>
            <person name="Yang X."/>
            <person name="Jones A.K."/>
            <person name="Sattelle D.B."/>
            <person name="Ebert P.R."/>
            <person name="Nelson D."/>
            <person name="Scott J.G."/>
            <person name="Beeman R.W."/>
            <person name="Muthukrishnan S."/>
            <person name="Kramer K.J."/>
            <person name="Arakane Y."/>
            <person name="Beeman R.W."/>
            <person name="Zhu Q."/>
            <person name="Hogenkamp D."/>
            <person name="Dixit R."/>
            <person name="Oppert B."/>
            <person name="Jiang H."/>
            <person name="Zou Z."/>
            <person name="Marshall J."/>
            <person name="Elpidina E."/>
            <person name="Vinokurov K."/>
            <person name="Oppert C."/>
            <person name="Zou Z."/>
            <person name="Evans J."/>
            <person name="Lu Z."/>
            <person name="Zhao P."/>
            <person name="Sumathipala N."/>
            <person name="Altincicek B."/>
            <person name="Vilcinskas A."/>
            <person name="Williams M."/>
            <person name="Hultmark D."/>
            <person name="Hetru C."/>
            <person name="Jiang H."/>
            <person name="Grimmelikhuijzen C.J."/>
            <person name="Hauser F."/>
            <person name="Cazzamali G."/>
            <person name="Williamson M."/>
            <person name="Park Y."/>
            <person name="Li B."/>
            <person name="Tanaka Y."/>
            <person name="Predel R."/>
            <person name="Neupert S."/>
            <person name="Schachtner J."/>
            <person name="Verleyen P."/>
            <person name="Raible F."/>
            <person name="Bork P."/>
            <person name="Friedrich M."/>
            <person name="Walden K.K."/>
            <person name="Robertson H.M."/>
            <person name="Angeli S."/>
            <person name="Foret S."/>
            <person name="Bucher G."/>
            <person name="Schuetz S."/>
            <person name="Maleszka R."/>
            <person name="Wimmer E.A."/>
            <person name="Beeman R.W."/>
            <person name="Lorenzen M."/>
            <person name="Tomoyasu Y."/>
            <person name="Miller S.C."/>
            <person name="Grossmann D."/>
            <person name="Bucher G."/>
        </authorList>
    </citation>
    <scope>NUCLEOTIDE SEQUENCE [LARGE SCALE GENOMIC DNA]</scope>
    <source>
        <strain evidence="11 12">Georgia GA2</strain>
    </source>
</reference>
<gene>
    <name evidence="11" type="primary">AUGUSTUS-3.0.2_33153</name>
    <name evidence="11" type="ORF">TcasGA2_TC033153</name>
</gene>
<keyword evidence="8" id="KW-0675">Receptor</keyword>
<feature type="transmembrane region" description="Helical" evidence="10">
    <location>
        <begin position="89"/>
        <end position="110"/>
    </location>
</feature>
<name>A0A139WHF7_TRICA</name>
<keyword evidence="6 10" id="KW-1133">Transmembrane helix</keyword>
<keyword evidence="9" id="KW-0807">Transducer</keyword>
<evidence type="ECO:0000256" key="6">
    <source>
        <dbReference type="ARBA" id="ARBA00022989"/>
    </source>
</evidence>
<comment type="subcellular location">
    <subcellularLocation>
        <location evidence="1">Cell membrane</location>
        <topology evidence="1">Multi-pass membrane protein</topology>
    </subcellularLocation>
</comment>
<keyword evidence="4 10" id="KW-0812">Transmembrane</keyword>
<dbReference type="Proteomes" id="UP000007266">
    <property type="component" value="Linkage group 5"/>
</dbReference>
<evidence type="ECO:0000256" key="1">
    <source>
        <dbReference type="ARBA" id="ARBA00004651"/>
    </source>
</evidence>
<reference evidence="11 12" key="2">
    <citation type="journal article" date="2010" name="Nucleic Acids Res.">
        <title>BeetleBase in 2010: revisions to provide comprehensive genomic information for Tribolium castaneum.</title>
        <authorList>
            <person name="Kim H.S."/>
            <person name="Murphy T."/>
            <person name="Xia J."/>
            <person name="Caragea D."/>
            <person name="Park Y."/>
            <person name="Beeman R.W."/>
            <person name="Lorenzen M.D."/>
            <person name="Butcher S."/>
            <person name="Manak J.R."/>
            <person name="Brown S.J."/>
        </authorList>
    </citation>
    <scope>GENOME REANNOTATION</scope>
    <source>
        <strain evidence="11 12">Georgia GA2</strain>
    </source>
</reference>
<dbReference type="PANTHER" id="PTHR21137">
    <property type="entry name" value="ODORANT RECEPTOR"/>
    <property type="match status" value="1"/>
</dbReference>
<evidence type="ECO:0000256" key="2">
    <source>
        <dbReference type="ARBA" id="ARBA00022475"/>
    </source>
</evidence>
<dbReference type="GO" id="GO:0005886">
    <property type="term" value="C:plasma membrane"/>
    <property type="evidence" value="ECO:0000318"/>
    <property type="project" value="GO_Central"/>
</dbReference>
<feature type="transmembrane region" description="Helical" evidence="10">
    <location>
        <begin position="60"/>
        <end position="83"/>
    </location>
</feature>
<dbReference type="GO" id="GO:0005549">
    <property type="term" value="F:odorant binding"/>
    <property type="evidence" value="ECO:0007669"/>
    <property type="project" value="InterPro"/>
</dbReference>
<dbReference type="GO" id="GO:0050911">
    <property type="term" value="P:detection of chemical stimulus involved in sensory perception of smell"/>
    <property type="evidence" value="ECO:0000318"/>
    <property type="project" value="GO_Central"/>
</dbReference>
<evidence type="ECO:0000313" key="11">
    <source>
        <dbReference type="EMBL" id="KYB27227.1"/>
    </source>
</evidence>
<dbReference type="AlphaFoldDB" id="A0A139WHF7"/>
<keyword evidence="2" id="KW-1003">Cell membrane</keyword>
<dbReference type="GO" id="GO:0007165">
    <property type="term" value="P:signal transduction"/>
    <property type="evidence" value="ECO:0007669"/>
    <property type="project" value="UniProtKB-KW"/>
</dbReference>
<dbReference type="InParanoid" id="A0A139WHF7"/>
<evidence type="ECO:0000256" key="5">
    <source>
        <dbReference type="ARBA" id="ARBA00022725"/>
    </source>
</evidence>
<evidence type="ECO:0000256" key="8">
    <source>
        <dbReference type="ARBA" id="ARBA00023170"/>
    </source>
</evidence>
<evidence type="ECO:0000256" key="3">
    <source>
        <dbReference type="ARBA" id="ARBA00022606"/>
    </source>
</evidence>
<dbReference type="OrthoDB" id="6783644at2759"/>
<evidence type="ECO:0000313" key="12">
    <source>
        <dbReference type="Proteomes" id="UP000007266"/>
    </source>
</evidence>
<evidence type="ECO:0000256" key="9">
    <source>
        <dbReference type="ARBA" id="ARBA00023224"/>
    </source>
</evidence>
<dbReference type="PANTHER" id="PTHR21137:SF35">
    <property type="entry name" value="ODORANT RECEPTOR 19A-RELATED"/>
    <property type="match status" value="1"/>
</dbReference>
<proteinExistence type="predicted"/>
<keyword evidence="3" id="KW-0716">Sensory transduction</keyword>
<dbReference type="EMBL" id="KQ971343">
    <property type="protein sequence ID" value="KYB27227.1"/>
    <property type="molecule type" value="Genomic_DNA"/>
</dbReference>
<organism evidence="11 12">
    <name type="scientific">Tribolium castaneum</name>
    <name type="common">Red flour beetle</name>
    <dbReference type="NCBI Taxonomy" id="7070"/>
    <lineage>
        <taxon>Eukaryota</taxon>
        <taxon>Metazoa</taxon>
        <taxon>Ecdysozoa</taxon>
        <taxon>Arthropoda</taxon>
        <taxon>Hexapoda</taxon>
        <taxon>Insecta</taxon>
        <taxon>Pterygota</taxon>
        <taxon>Neoptera</taxon>
        <taxon>Endopterygota</taxon>
        <taxon>Coleoptera</taxon>
        <taxon>Polyphaga</taxon>
        <taxon>Cucujiformia</taxon>
        <taxon>Tenebrionidae</taxon>
        <taxon>Tenebrionidae incertae sedis</taxon>
        <taxon>Tribolium</taxon>
    </lineage>
</organism>
<accession>A0A139WHF7</accession>
<dbReference type="GO" id="GO:0004984">
    <property type="term" value="F:olfactory receptor activity"/>
    <property type="evidence" value="ECO:0000318"/>
    <property type="project" value="GO_Central"/>
</dbReference>
<dbReference type="Pfam" id="PF02949">
    <property type="entry name" value="7tm_6"/>
    <property type="match status" value="1"/>
</dbReference>
<keyword evidence="12" id="KW-1185">Reference proteome</keyword>
<evidence type="ECO:0000256" key="7">
    <source>
        <dbReference type="ARBA" id="ARBA00023136"/>
    </source>
</evidence>
<keyword evidence="5" id="KW-0552">Olfaction</keyword>
<evidence type="ECO:0000256" key="4">
    <source>
        <dbReference type="ARBA" id="ARBA00022692"/>
    </source>
</evidence>
<dbReference type="InterPro" id="IPR004117">
    <property type="entry name" value="7tm6_olfct_rcpt"/>
</dbReference>
<evidence type="ECO:0000256" key="10">
    <source>
        <dbReference type="SAM" id="Phobius"/>
    </source>
</evidence>
<keyword evidence="7 10" id="KW-0472">Membrane</keyword>
<dbReference type="KEGG" id="tca:107397965"/>
<protein>
    <submittedName>
        <fullName evidence="11">Uncharacterized protein</fullName>
    </submittedName>
</protein>
<sequence length="185" mass="20946">MCMLNKYIQELDNYSNRGSIALLHNESYQKEITARLKFCIKRHQEIIHVTAESVKIAGPFIVPFLITGLFLGTGQVLSILEVLDGVPIQLWRIACLSIATLICASCFLLSGQSIESESERIFSTLIQLDWYNWNNKNRRLLLTVLANSLKPIQFKFATTFVINYVAGLNLCKMIYSAVSVFTSVF</sequence>